<accession>A0A550CVP8</accession>
<dbReference type="GO" id="GO:0005829">
    <property type="term" value="C:cytosol"/>
    <property type="evidence" value="ECO:0007669"/>
    <property type="project" value="TreeGrafter"/>
</dbReference>
<feature type="domain" description="Calcineurin-like phosphoesterase" evidence="2">
    <location>
        <begin position="50"/>
        <end position="282"/>
    </location>
</feature>
<dbReference type="InterPro" id="IPR014485">
    <property type="entry name" value="Pesterase_C1039"/>
</dbReference>
<feature type="domain" description="Putative 5'-nucleotidase C-terminal" evidence="3">
    <location>
        <begin position="375"/>
        <end position="598"/>
    </location>
</feature>
<dbReference type="STRING" id="97359.A0A550CVP8"/>
<evidence type="ECO:0000313" key="4">
    <source>
        <dbReference type="EMBL" id="TRM68855.1"/>
    </source>
</evidence>
<dbReference type="Proteomes" id="UP000320762">
    <property type="component" value="Unassembled WGS sequence"/>
</dbReference>
<dbReference type="EMBL" id="VDMD01000001">
    <property type="protein sequence ID" value="TRM68855.1"/>
    <property type="molecule type" value="Genomic_DNA"/>
</dbReference>
<keyword evidence="1" id="KW-0732">Signal</keyword>
<protein>
    <submittedName>
        <fullName evidence="4">Metallo-dependent phosphatase-like protein</fullName>
    </submittedName>
</protein>
<evidence type="ECO:0000259" key="2">
    <source>
        <dbReference type="Pfam" id="PF00149"/>
    </source>
</evidence>
<dbReference type="InterPro" id="IPR004843">
    <property type="entry name" value="Calcineurin-like_PHP"/>
</dbReference>
<dbReference type="CDD" id="cd07407">
    <property type="entry name" value="MPP_YHR202W_N"/>
    <property type="match status" value="1"/>
</dbReference>
<dbReference type="PIRSF" id="PIRSF017316">
    <property type="entry name" value="Pesterase_C1039"/>
    <property type="match status" value="1"/>
</dbReference>
<evidence type="ECO:0000259" key="3">
    <source>
        <dbReference type="Pfam" id="PF21953"/>
    </source>
</evidence>
<dbReference type="InterPro" id="IPR006179">
    <property type="entry name" value="5_nucleotidase/apyrase"/>
</dbReference>
<dbReference type="GO" id="GO:0005576">
    <property type="term" value="C:extracellular region"/>
    <property type="evidence" value="ECO:0007669"/>
    <property type="project" value="UniProtKB-ARBA"/>
</dbReference>
<dbReference type="FunFam" id="3.60.21.10:FF:000043">
    <property type="entry name" value="Ser/Thr protein phosphatase family"/>
    <property type="match status" value="1"/>
</dbReference>
<dbReference type="InterPro" id="IPR041823">
    <property type="entry name" value="YHR202W_N"/>
</dbReference>
<keyword evidence="5" id="KW-1185">Reference proteome</keyword>
<organism evidence="4 5">
    <name type="scientific">Schizophyllum amplum</name>
    <dbReference type="NCBI Taxonomy" id="97359"/>
    <lineage>
        <taxon>Eukaryota</taxon>
        <taxon>Fungi</taxon>
        <taxon>Dikarya</taxon>
        <taxon>Basidiomycota</taxon>
        <taxon>Agaricomycotina</taxon>
        <taxon>Agaricomycetes</taxon>
        <taxon>Agaricomycetidae</taxon>
        <taxon>Agaricales</taxon>
        <taxon>Schizophyllaceae</taxon>
        <taxon>Schizophyllum</taxon>
    </lineage>
</organism>
<dbReference type="Pfam" id="PF00149">
    <property type="entry name" value="Metallophos"/>
    <property type="match status" value="1"/>
</dbReference>
<evidence type="ECO:0000313" key="5">
    <source>
        <dbReference type="Proteomes" id="UP000320762"/>
    </source>
</evidence>
<feature type="signal peptide" evidence="1">
    <location>
        <begin position="1"/>
        <end position="19"/>
    </location>
</feature>
<reference evidence="4 5" key="1">
    <citation type="journal article" date="2019" name="New Phytol.">
        <title>Comparative genomics reveals unique wood-decay strategies and fruiting body development in the Schizophyllaceae.</title>
        <authorList>
            <person name="Almasi E."/>
            <person name="Sahu N."/>
            <person name="Krizsan K."/>
            <person name="Balint B."/>
            <person name="Kovacs G.M."/>
            <person name="Kiss B."/>
            <person name="Cseklye J."/>
            <person name="Drula E."/>
            <person name="Henrissat B."/>
            <person name="Nagy I."/>
            <person name="Chovatia M."/>
            <person name="Adam C."/>
            <person name="LaButti K."/>
            <person name="Lipzen A."/>
            <person name="Riley R."/>
            <person name="Grigoriev I.V."/>
            <person name="Nagy L.G."/>
        </authorList>
    </citation>
    <scope>NUCLEOTIDE SEQUENCE [LARGE SCALE GENOMIC DNA]</scope>
    <source>
        <strain evidence="4 5">NL-1724</strain>
    </source>
</reference>
<gene>
    <name evidence="4" type="ORF">BD626DRAFT_392456</name>
</gene>
<dbReference type="InterPro" id="IPR053828">
    <property type="entry name" value="Nucleosidase_C"/>
</dbReference>
<name>A0A550CVP8_9AGAR</name>
<dbReference type="InterPro" id="IPR029052">
    <property type="entry name" value="Metallo-depent_PP-like"/>
</dbReference>
<dbReference type="SUPFAM" id="SSF56300">
    <property type="entry name" value="Metallo-dependent phosphatases"/>
    <property type="match status" value="1"/>
</dbReference>
<dbReference type="PROSITE" id="PS51257">
    <property type="entry name" value="PROKAR_LIPOPROTEIN"/>
    <property type="match status" value="1"/>
</dbReference>
<feature type="chain" id="PRO_5022086286" evidence="1">
    <location>
        <begin position="20"/>
        <end position="636"/>
    </location>
</feature>
<dbReference type="Gene3D" id="3.60.21.10">
    <property type="match status" value="1"/>
</dbReference>
<comment type="caution">
    <text evidence="4">The sequence shown here is derived from an EMBL/GenBank/DDBJ whole genome shotgun (WGS) entry which is preliminary data.</text>
</comment>
<proteinExistence type="predicted"/>
<dbReference type="InterPro" id="IPR036907">
    <property type="entry name" value="5'-Nucleotdase_C_sf"/>
</dbReference>
<dbReference type="PANTHER" id="PTHR11575:SF22">
    <property type="entry name" value="ADL392WP"/>
    <property type="match status" value="1"/>
</dbReference>
<dbReference type="OrthoDB" id="7722975at2759"/>
<dbReference type="Gene3D" id="3.90.780.10">
    <property type="entry name" value="5'-Nucleotidase, C-terminal domain"/>
    <property type="match status" value="2"/>
</dbReference>
<sequence>MPSVRLALALAVAAQGAFACGGDDHSHARRAYPSTKLRPPTRPLEWGDFNVMHTTDTHGWLLGHQKESWPEPNYSGDLGDFASFVAHMKKIAEEKDVDLLLVDSGDLHDGTGISDGFPAGGVDAHDSNEFLKQIPYDIMAIGNHELYIYENTLDMYNNFAPDLNGRYLSSNVNITVFGENNETINVPVGERFAKFTTRKGRRVTSFGVLFDFTGNDDNTTVQTVADMVKEDWFVDAIQEEPDVFLLVGHMPVREDNWPLVFDAIRTVHPTTPILIFGGHTHIRDCVQLDGRSMALESGRYMETLGWMSANLNDRHKKNITFSRRYLDPNRVTYQFHTLTSNHTFDTEEGANITQGLLDLAEQYDLDYLYGTAPMDYTIDRVPYPSNNSLLSLFVSEATPLVLSANNTANSTRPALFLTNSGSQRFDLYKGPFTKNDQLTASPFVDAWLYMPEVEYGVAKQVLDIINADGSNNRRRSMDDQAWERASFGLGRDTSVDKRYRAWLRDMEARAHAEQDRDMRRDADHHHHHHHHDELSIGYVTYDSCPGVGDDTEHEPLESYTLPDFIQSNVTVNGTAFDGIADETLVDFVFVDFIDDQIVETLNSIVGEEQFSVNDLTSYSPVLTNELLGFYAQMAWN</sequence>
<dbReference type="GO" id="GO:0016787">
    <property type="term" value="F:hydrolase activity"/>
    <property type="evidence" value="ECO:0007669"/>
    <property type="project" value="InterPro"/>
</dbReference>
<evidence type="ECO:0000256" key="1">
    <source>
        <dbReference type="SAM" id="SignalP"/>
    </source>
</evidence>
<dbReference type="PANTHER" id="PTHR11575">
    <property type="entry name" value="5'-NUCLEOTIDASE-RELATED"/>
    <property type="match status" value="1"/>
</dbReference>
<dbReference type="GO" id="GO:0009166">
    <property type="term" value="P:nucleotide catabolic process"/>
    <property type="evidence" value="ECO:0007669"/>
    <property type="project" value="InterPro"/>
</dbReference>
<dbReference type="SUPFAM" id="SSF55816">
    <property type="entry name" value="5'-nucleotidase (syn. UDP-sugar hydrolase), C-terminal domain"/>
    <property type="match status" value="1"/>
</dbReference>
<dbReference type="AlphaFoldDB" id="A0A550CVP8"/>
<dbReference type="Pfam" id="PF21953">
    <property type="entry name" value="NadN_nucleosid_C"/>
    <property type="match status" value="1"/>
</dbReference>